<keyword evidence="3 5" id="KW-1133">Transmembrane helix</keyword>
<dbReference type="GO" id="GO:0005743">
    <property type="term" value="C:mitochondrial inner membrane"/>
    <property type="evidence" value="ECO:0007669"/>
    <property type="project" value="UniProtKB-SubCell"/>
</dbReference>
<keyword evidence="5" id="KW-0496">Mitochondrion</keyword>
<dbReference type="AlphaFoldDB" id="F8NF50"/>
<comment type="subcellular location">
    <subcellularLocation>
        <location evidence="1">Membrane</location>
    </subcellularLocation>
    <subcellularLocation>
        <location evidence="5">Mitochondrion inner membrane</location>
        <topology evidence="5">Multi-pass membrane protein</topology>
    </subcellularLocation>
</comment>
<evidence type="ECO:0000313" key="6">
    <source>
        <dbReference type="EMBL" id="EGO31170.1"/>
    </source>
</evidence>
<dbReference type="PANTHER" id="PTHR23427:SF2">
    <property type="entry name" value="SURFEIT LOCUS PROTEIN 1"/>
    <property type="match status" value="1"/>
</dbReference>
<dbReference type="HOGENOM" id="CLU_047737_3_1_1"/>
<name>F8NF50_SERL9</name>
<dbReference type="PANTHER" id="PTHR23427">
    <property type="entry name" value="SURFEIT LOCUS PROTEIN"/>
    <property type="match status" value="1"/>
</dbReference>
<reference evidence="6" key="1">
    <citation type="submission" date="2011-04" db="EMBL/GenBank/DDBJ databases">
        <title>Evolution of plant cell wall degrading machinery underlies the functional diversity of forest fungi.</title>
        <authorList>
            <consortium name="US DOE Joint Genome Institute (JGI-PGF)"/>
            <person name="Eastwood D.C."/>
            <person name="Floudas D."/>
            <person name="Binder M."/>
            <person name="Majcherczyk A."/>
            <person name="Schneider P."/>
            <person name="Aerts A."/>
            <person name="Asiegbu F.O."/>
            <person name="Baker S.E."/>
            <person name="Barry K."/>
            <person name="Bendiksby M."/>
            <person name="Blumentritt M."/>
            <person name="Coutinho P.M."/>
            <person name="Cullen D."/>
            <person name="Cullen D."/>
            <person name="Gathman A."/>
            <person name="Goodell B."/>
            <person name="Henrissat B."/>
            <person name="Ihrmark K."/>
            <person name="Kauserud H."/>
            <person name="Kohler A."/>
            <person name="LaButti K."/>
            <person name="Lapidus A."/>
            <person name="Lavin J.L."/>
            <person name="Lee Y.-H."/>
            <person name="Lindquist E."/>
            <person name="Lilly W."/>
            <person name="Lucas S."/>
            <person name="Morin E."/>
            <person name="Murat C."/>
            <person name="Oguiza J.A."/>
            <person name="Park J."/>
            <person name="Pisabarro A.G."/>
            <person name="Riley R."/>
            <person name="Rosling A."/>
            <person name="Salamov A."/>
            <person name="Schmidt O."/>
            <person name="Schmutz J."/>
            <person name="Skrede I."/>
            <person name="Stenlid J."/>
            <person name="Wiebenga A."/>
            <person name="Xie X."/>
            <person name="Kues U."/>
            <person name="Hibbett D.S."/>
            <person name="Hoffmeister D."/>
            <person name="Hogberg N."/>
            <person name="Martin F."/>
            <person name="Grigoriev I.V."/>
            <person name="Watkinson S.C."/>
        </authorList>
    </citation>
    <scope>NUCLEOTIDE SEQUENCE</scope>
    <source>
        <strain evidence="6">S7.9</strain>
    </source>
</reference>
<dbReference type="GO" id="GO:0033617">
    <property type="term" value="P:mitochondrial respiratory chain complex IV assembly"/>
    <property type="evidence" value="ECO:0007669"/>
    <property type="project" value="TreeGrafter"/>
</dbReference>
<protein>
    <recommendedName>
        <fullName evidence="5">SURF1-like protein</fullName>
    </recommendedName>
</protein>
<sequence>MLSVLRSTFPKRGLSALKPNRLHNTSFSPRFVHTEKTGASLSSAYKARRDSWYNPTVLVLGFIPIFTFALGTWQLQRLQWKIALIDELEEKLRREPILLPKRVNLSVVPEFIFRRVVLRGRWDHKRSMLLGPRVRDGTHGYHVITPLIRSDGSTVLVDRGFVSKDFAENYVRGEEGEVQFLGMLRTSHTRNNFTPDNRPEEGKWYWADVDAMAEYAGGEHAYVQPVYIEEIFDGHAGEAASRLNKGIPLGRSATVDVRNAHMSYVVTWYSLSAFTAVMLGRLVLKRRAQNRARPLPR</sequence>
<feature type="transmembrane region" description="Helical" evidence="5">
    <location>
        <begin position="52"/>
        <end position="73"/>
    </location>
</feature>
<dbReference type="KEGG" id="sla:SERLADRAFT_376912"/>
<feature type="transmembrane region" description="Helical" evidence="5">
    <location>
        <begin position="266"/>
        <end position="284"/>
    </location>
</feature>
<dbReference type="PROSITE" id="PS50895">
    <property type="entry name" value="SURF1"/>
    <property type="match status" value="1"/>
</dbReference>
<organism>
    <name type="scientific">Serpula lacrymans var. lacrymans (strain S7.9)</name>
    <name type="common">Dry rot fungus</name>
    <dbReference type="NCBI Taxonomy" id="578457"/>
    <lineage>
        <taxon>Eukaryota</taxon>
        <taxon>Fungi</taxon>
        <taxon>Dikarya</taxon>
        <taxon>Basidiomycota</taxon>
        <taxon>Agaricomycotina</taxon>
        <taxon>Agaricomycetes</taxon>
        <taxon>Agaricomycetidae</taxon>
        <taxon>Boletales</taxon>
        <taxon>Coniophorineae</taxon>
        <taxon>Serpulaceae</taxon>
        <taxon>Serpula</taxon>
    </lineage>
</organism>
<dbReference type="InterPro" id="IPR045214">
    <property type="entry name" value="Surf1/Surf4"/>
</dbReference>
<dbReference type="GeneID" id="18810669"/>
<comment type="similarity">
    <text evidence="5">Belongs to the SURF1 family.</text>
</comment>
<dbReference type="CDD" id="cd06662">
    <property type="entry name" value="SURF1"/>
    <property type="match status" value="1"/>
</dbReference>
<keyword evidence="4 5" id="KW-0472">Membrane</keyword>
<dbReference type="InterPro" id="IPR002994">
    <property type="entry name" value="Surf1/Shy1"/>
</dbReference>
<gene>
    <name evidence="6" type="ORF">SERLADRAFT_376912</name>
</gene>
<dbReference type="EMBL" id="GL945428">
    <property type="protein sequence ID" value="EGO31170.1"/>
    <property type="molecule type" value="Genomic_DNA"/>
</dbReference>
<dbReference type="RefSeq" id="XP_007313054.1">
    <property type="nucleotide sequence ID" value="XM_007312992.1"/>
</dbReference>
<comment type="function">
    <text evidence="5">Probably involved in the biogenesis of the COX complex.</text>
</comment>
<dbReference type="Proteomes" id="UP000008064">
    <property type="component" value="Unassembled WGS sequence"/>
</dbReference>
<keyword evidence="2 5" id="KW-0812">Transmembrane</keyword>
<evidence type="ECO:0000256" key="4">
    <source>
        <dbReference type="ARBA" id="ARBA00023136"/>
    </source>
</evidence>
<evidence type="ECO:0000256" key="2">
    <source>
        <dbReference type="ARBA" id="ARBA00022692"/>
    </source>
</evidence>
<proteinExistence type="inferred from homology"/>
<dbReference type="OrthoDB" id="10040024at2759"/>
<evidence type="ECO:0000256" key="5">
    <source>
        <dbReference type="RuleBase" id="RU363076"/>
    </source>
</evidence>
<accession>F8NF50</accession>
<evidence type="ECO:0000256" key="1">
    <source>
        <dbReference type="ARBA" id="ARBA00004370"/>
    </source>
</evidence>
<evidence type="ECO:0000256" key="3">
    <source>
        <dbReference type="ARBA" id="ARBA00022989"/>
    </source>
</evidence>
<dbReference type="Pfam" id="PF02104">
    <property type="entry name" value="SURF1"/>
    <property type="match status" value="1"/>
</dbReference>
<keyword evidence="5" id="KW-0999">Mitochondrion inner membrane</keyword>